<feature type="transmembrane region" description="Helical" evidence="1">
    <location>
        <begin position="20"/>
        <end position="38"/>
    </location>
</feature>
<dbReference type="PANTHER" id="PTHR36834">
    <property type="entry name" value="MEMBRANE PROTEIN-RELATED"/>
    <property type="match status" value="1"/>
</dbReference>
<keyword evidence="4" id="KW-1185">Reference proteome</keyword>
<dbReference type="Pfam" id="PF04892">
    <property type="entry name" value="VanZ"/>
    <property type="match status" value="1"/>
</dbReference>
<evidence type="ECO:0000313" key="4">
    <source>
        <dbReference type="Proteomes" id="UP001597641"/>
    </source>
</evidence>
<reference evidence="4" key="1">
    <citation type="journal article" date="2019" name="Int. J. Syst. Evol. Microbiol.">
        <title>The Global Catalogue of Microorganisms (GCM) 10K type strain sequencing project: providing services to taxonomists for standard genome sequencing and annotation.</title>
        <authorList>
            <consortium name="The Broad Institute Genomics Platform"/>
            <consortium name="The Broad Institute Genome Sequencing Center for Infectious Disease"/>
            <person name="Wu L."/>
            <person name="Ma J."/>
        </authorList>
    </citation>
    <scope>NUCLEOTIDE SEQUENCE [LARGE SCALE GENOMIC DNA]</scope>
    <source>
        <strain evidence="4">KCTC 23984</strain>
    </source>
</reference>
<dbReference type="PANTHER" id="PTHR36834:SF2">
    <property type="entry name" value="MEMBRANE PROTEIN"/>
    <property type="match status" value="1"/>
</dbReference>
<feature type="transmembrane region" description="Helical" evidence="1">
    <location>
        <begin position="72"/>
        <end position="90"/>
    </location>
</feature>
<name>A0ABW6C1H5_9BACT</name>
<organism evidence="3 4">
    <name type="scientific">Pontibacter toksunensis</name>
    <dbReference type="NCBI Taxonomy" id="1332631"/>
    <lineage>
        <taxon>Bacteria</taxon>
        <taxon>Pseudomonadati</taxon>
        <taxon>Bacteroidota</taxon>
        <taxon>Cytophagia</taxon>
        <taxon>Cytophagales</taxon>
        <taxon>Hymenobacteraceae</taxon>
        <taxon>Pontibacter</taxon>
    </lineage>
</organism>
<evidence type="ECO:0000313" key="3">
    <source>
        <dbReference type="EMBL" id="MFD3002977.1"/>
    </source>
</evidence>
<gene>
    <name evidence="3" type="ORF">ACFS7Z_21610</name>
</gene>
<dbReference type="EMBL" id="JBHUOX010000022">
    <property type="protein sequence ID" value="MFD3002977.1"/>
    <property type="molecule type" value="Genomic_DNA"/>
</dbReference>
<feature type="transmembrane region" description="Helical" evidence="1">
    <location>
        <begin position="99"/>
        <end position="120"/>
    </location>
</feature>
<comment type="caution">
    <text evidence="3">The sequence shown here is derived from an EMBL/GenBank/DDBJ whole genome shotgun (WGS) entry which is preliminary data.</text>
</comment>
<feature type="domain" description="VanZ-like" evidence="2">
    <location>
        <begin position="25"/>
        <end position="143"/>
    </location>
</feature>
<proteinExistence type="predicted"/>
<dbReference type="InterPro" id="IPR053150">
    <property type="entry name" value="Teicoplanin_resist-assoc"/>
</dbReference>
<evidence type="ECO:0000256" key="1">
    <source>
        <dbReference type="SAM" id="Phobius"/>
    </source>
</evidence>
<evidence type="ECO:0000259" key="2">
    <source>
        <dbReference type="Pfam" id="PF04892"/>
    </source>
</evidence>
<dbReference type="Proteomes" id="UP001597641">
    <property type="component" value="Unassembled WGS sequence"/>
</dbReference>
<dbReference type="RefSeq" id="WP_377489431.1">
    <property type="nucleotide sequence ID" value="NZ_JBHUOX010000022.1"/>
</dbReference>
<keyword evidence="1" id="KW-0472">Membrane</keyword>
<keyword evidence="1" id="KW-0812">Transmembrane</keyword>
<accession>A0ABW6C1H5</accession>
<protein>
    <submittedName>
        <fullName evidence="3">VanZ family protein</fullName>
    </submittedName>
</protein>
<sequence>MNLQEYWGNNRKHNNTANKLTFVLFIVYLMALIWILLFKLDVQFSYTESRRVNLIPFSEPLILNGKADFGEMLLNVVIFLPLGIYAGILFKRWIFGKKLFFFFLITFMLEGIQFLLRVGAFDITDITTNTLGGVIGSMIYKVIEKVFKSSVQAQKFMNIIAAIGTVLMISLLLLLKMDMLPVKYK</sequence>
<feature type="transmembrane region" description="Helical" evidence="1">
    <location>
        <begin position="155"/>
        <end position="175"/>
    </location>
</feature>
<keyword evidence="1" id="KW-1133">Transmembrane helix</keyword>
<dbReference type="InterPro" id="IPR006976">
    <property type="entry name" value="VanZ-like"/>
</dbReference>